<feature type="transmembrane region" description="Helical" evidence="2">
    <location>
        <begin position="74"/>
        <end position="92"/>
    </location>
</feature>
<keyword evidence="2" id="KW-1133">Transmembrane helix</keyword>
<comment type="caution">
    <text evidence="3">The sequence shown here is derived from an EMBL/GenBank/DDBJ whole genome shotgun (WGS) entry which is preliminary data.</text>
</comment>
<dbReference type="EMBL" id="JAINUG010000002">
    <property type="protein sequence ID" value="KAJ8418190.1"/>
    <property type="molecule type" value="Genomic_DNA"/>
</dbReference>
<evidence type="ECO:0000313" key="3">
    <source>
        <dbReference type="EMBL" id="KAJ8418190.1"/>
    </source>
</evidence>
<gene>
    <name evidence="3" type="ORF">AAFF_G00138990</name>
</gene>
<dbReference type="AlphaFoldDB" id="A0AAD7TC56"/>
<dbReference type="Proteomes" id="UP001221898">
    <property type="component" value="Unassembled WGS sequence"/>
</dbReference>
<protein>
    <submittedName>
        <fullName evidence="3">Uncharacterized protein</fullName>
    </submittedName>
</protein>
<reference evidence="3" key="1">
    <citation type="journal article" date="2023" name="Science">
        <title>Genome structures resolve the early diversification of teleost fishes.</title>
        <authorList>
            <person name="Parey E."/>
            <person name="Louis A."/>
            <person name="Montfort J."/>
            <person name="Bouchez O."/>
            <person name="Roques C."/>
            <person name="Iampietro C."/>
            <person name="Lluch J."/>
            <person name="Castinel A."/>
            <person name="Donnadieu C."/>
            <person name="Desvignes T."/>
            <person name="Floi Bucao C."/>
            <person name="Jouanno E."/>
            <person name="Wen M."/>
            <person name="Mejri S."/>
            <person name="Dirks R."/>
            <person name="Jansen H."/>
            <person name="Henkel C."/>
            <person name="Chen W.J."/>
            <person name="Zahm M."/>
            <person name="Cabau C."/>
            <person name="Klopp C."/>
            <person name="Thompson A.W."/>
            <person name="Robinson-Rechavi M."/>
            <person name="Braasch I."/>
            <person name="Lecointre G."/>
            <person name="Bobe J."/>
            <person name="Postlethwait J.H."/>
            <person name="Berthelot C."/>
            <person name="Roest Crollius H."/>
            <person name="Guiguen Y."/>
        </authorList>
    </citation>
    <scope>NUCLEOTIDE SEQUENCE</scope>
    <source>
        <strain evidence="3">NC1722</strain>
    </source>
</reference>
<evidence type="ECO:0000256" key="2">
    <source>
        <dbReference type="SAM" id="Phobius"/>
    </source>
</evidence>
<keyword evidence="4" id="KW-1185">Reference proteome</keyword>
<accession>A0AAD7TC56</accession>
<evidence type="ECO:0000256" key="1">
    <source>
        <dbReference type="SAM" id="MobiDB-lite"/>
    </source>
</evidence>
<evidence type="ECO:0000313" key="4">
    <source>
        <dbReference type="Proteomes" id="UP001221898"/>
    </source>
</evidence>
<sequence>MGPRVRQPCSRSRGSEVWVQLVTPNWRCQTRAGEELFATPPQTLGTGSFVIEHCTVSCLHLHTCRNKGDTMSRISLIISIALFLYGSTAMPLSSSAKLETLYQETLKSEEFNGKVSLGMKEVEPPEDMAVTDDDIEPGMAIWKAAKRSRGQKHATAEEDKDDLYSQSHLATEFTPSLRRTETSSITPLADALEAHKLRGANPGPQEAFQNDPPAQPYKQAELDMDDLFHGFPGVEGQRIQVQKEQRRPMVYTQPEEDRDDLYHRSPPDQHPRQQPQVQPEPQPEPRGQMIYTHPEEDRDHLYHN</sequence>
<keyword evidence="2" id="KW-0812">Transmembrane</keyword>
<proteinExistence type="predicted"/>
<feature type="region of interest" description="Disordered" evidence="1">
    <location>
        <begin position="198"/>
        <end position="217"/>
    </location>
</feature>
<feature type="region of interest" description="Disordered" evidence="1">
    <location>
        <begin position="227"/>
        <end position="304"/>
    </location>
</feature>
<feature type="compositionally biased region" description="Basic and acidic residues" evidence="1">
    <location>
        <begin position="260"/>
        <end position="271"/>
    </location>
</feature>
<organism evidence="3 4">
    <name type="scientific">Aldrovandia affinis</name>
    <dbReference type="NCBI Taxonomy" id="143900"/>
    <lineage>
        <taxon>Eukaryota</taxon>
        <taxon>Metazoa</taxon>
        <taxon>Chordata</taxon>
        <taxon>Craniata</taxon>
        <taxon>Vertebrata</taxon>
        <taxon>Euteleostomi</taxon>
        <taxon>Actinopterygii</taxon>
        <taxon>Neopterygii</taxon>
        <taxon>Teleostei</taxon>
        <taxon>Notacanthiformes</taxon>
        <taxon>Halosauridae</taxon>
        <taxon>Aldrovandia</taxon>
    </lineage>
</organism>
<feature type="compositionally biased region" description="Basic and acidic residues" evidence="1">
    <location>
        <begin position="293"/>
        <end position="304"/>
    </location>
</feature>
<keyword evidence="2" id="KW-0472">Membrane</keyword>
<name>A0AAD7TC56_9TELE</name>